<sequence>MRCSAWCPRSRSGTARLRLQMVDVDRHSALAASVTSPPAAPPPLLVSSLTSPPLGSTLVSSGTASTLASASNGRTMTMVCVRQPPAAPCASSLPQPLSVFTPDIRPRHSSQLPRCSRRRRRRLSRRSSAFPPPPSRAVRRHCRGQESGAGAVTAGREERGRRSSGAAGDGRRGSGDAGEGRRSAGRGGREEGRAAGSPAAAPLRWGDRRRGPRRGGYLLIVAIVVGLDEAVKLGDAVLLTSSSSSSCAGAAADAVAAPLHSPGRSLAAAPLRWPYACLPPPLCSAARPLAATFARLPRLLPQRLHAQHAQLGISAGVAVAAYGEARFDAFGVMLQLVAVAAEATRLVLIQILITSKGMSVNPITSLSHRAVLPRVLDAAMVMKYLEKKTIVWTEE</sequence>
<name>A0A0E0FP27_ORYNI</name>
<organism evidence="2">
    <name type="scientific">Oryza nivara</name>
    <name type="common">Indian wild rice</name>
    <name type="synonym">Oryza sativa f. spontanea</name>
    <dbReference type="NCBI Taxonomy" id="4536"/>
    <lineage>
        <taxon>Eukaryota</taxon>
        <taxon>Viridiplantae</taxon>
        <taxon>Streptophyta</taxon>
        <taxon>Embryophyta</taxon>
        <taxon>Tracheophyta</taxon>
        <taxon>Spermatophyta</taxon>
        <taxon>Magnoliopsida</taxon>
        <taxon>Liliopsida</taxon>
        <taxon>Poales</taxon>
        <taxon>Poaceae</taxon>
        <taxon>BOP clade</taxon>
        <taxon>Oryzoideae</taxon>
        <taxon>Oryzeae</taxon>
        <taxon>Oryzinae</taxon>
        <taxon>Oryza</taxon>
    </lineage>
</organism>
<dbReference type="AlphaFoldDB" id="A0A0E0FP27"/>
<feature type="compositionally biased region" description="Low complexity" evidence="1">
    <location>
        <begin position="194"/>
        <end position="204"/>
    </location>
</feature>
<evidence type="ECO:0000256" key="1">
    <source>
        <dbReference type="SAM" id="MobiDB-lite"/>
    </source>
</evidence>
<proteinExistence type="predicted"/>
<dbReference type="eggNOG" id="KOG1441">
    <property type="taxonomic scope" value="Eukaryota"/>
</dbReference>
<dbReference type="HOGENOM" id="CLU_699032_0_0_1"/>
<keyword evidence="3" id="KW-1185">Reference proteome</keyword>
<reference evidence="2" key="1">
    <citation type="submission" date="2015-04" db="UniProtKB">
        <authorList>
            <consortium name="EnsemblPlants"/>
        </authorList>
    </citation>
    <scope>IDENTIFICATION</scope>
    <source>
        <strain evidence="2">SL10</strain>
    </source>
</reference>
<dbReference type="EnsemblPlants" id="ONIVA01G24530.1">
    <property type="protein sequence ID" value="ONIVA01G24530.1"/>
    <property type="gene ID" value="ONIVA01G24530"/>
</dbReference>
<evidence type="ECO:0000313" key="2">
    <source>
        <dbReference type="EnsemblPlants" id="ONIVA01G24530.1"/>
    </source>
</evidence>
<feature type="compositionally biased region" description="Basic and acidic residues" evidence="1">
    <location>
        <begin position="169"/>
        <end position="193"/>
    </location>
</feature>
<feature type="compositionally biased region" description="Basic residues" evidence="1">
    <location>
        <begin position="115"/>
        <end position="125"/>
    </location>
</feature>
<feature type="region of interest" description="Disordered" evidence="1">
    <location>
        <begin position="97"/>
        <end position="208"/>
    </location>
</feature>
<accession>A0A0E0FP27</accession>
<reference evidence="2" key="2">
    <citation type="submission" date="2018-04" db="EMBL/GenBank/DDBJ databases">
        <title>OnivRS2 (Oryza nivara Reference Sequence Version 2).</title>
        <authorList>
            <person name="Zhang J."/>
            <person name="Kudrna D."/>
            <person name="Lee S."/>
            <person name="Talag J."/>
            <person name="Rajasekar S."/>
            <person name="Welchert J."/>
            <person name="Hsing Y.-I."/>
            <person name="Wing R.A."/>
        </authorList>
    </citation>
    <scope>NUCLEOTIDE SEQUENCE [LARGE SCALE GENOMIC DNA]</scope>
</reference>
<dbReference type="Proteomes" id="UP000006591">
    <property type="component" value="Chromosome 1"/>
</dbReference>
<protein>
    <submittedName>
        <fullName evidence="2">Uncharacterized protein</fullName>
    </submittedName>
</protein>
<dbReference type="Gramene" id="ONIVA01G24530.1">
    <property type="protein sequence ID" value="ONIVA01G24530.1"/>
    <property type="gene ID" value="ONIVA01G24530"/>
</dbReference>
<evidence type="ECO:0000313" key="3">
    <source>
        <dbReference type="Proteomes" id="UP000006591"/>
    </source>
</evidence>